<dbReference type="InterPro" id="IPR046453">
    <property type="entry name" value="GpA_ATPase"/>
</dbReference>
<comment type="similarity">
    <text evidence="1">Belongs to the lambdavirus large terminase family.</text>
</comment>
<keyword evidence="1" id="KW-1188">Viral release from host cell</keyword>
<sequence length="667" mass="75178">MMNSQDKAALAAAREELHKLQIVRLNKLVAKAMEGMLPPADLTVTEWAEQHRRLSAESSAEPGPWRTERTPYLREPMNAFTDPRVRHITMVAASQVGKSEFLNNVIGYIVDEDPGSILFVHPTTIDAKEYSKLRIAPMIRDCPTLRKKVSDPKSRDSNNTILQKTYPGGILTMCGSTEAHALASKPIRYVLGDERDRWALSAGNEGDPWDLAMARQTTFYNAKACEVSTPTIKNASAIEAAYATGTMERWRSRCPHCGEYHEIRWADIRFEYDEIIVAGKKSYKVTDVYYICPGCGCISSELEMKRAPAKWVADNPDAYAHGHRSFWLNAFVSQWASWSSIILKYLNAQGSTRKMQVVFNTCFGELWEDRGDVQDEDSLMARRETEPYGLQEGGTPIELPEGVLVLTAGVDTQDNRMEYEIVGHGHFGETWGIEKGIIMGRPDDPAVWDKLDMTVFDRVLHFENGVGLRMSMSFVDEGGHFTQEVRQFCSRRAGRKVFCIKGIPGGDRPYTAPPKKQKIIINEINVGTCWQYQIGVDAGKQIIMDNLAVQTPGPKYCHFPKRDDYGSAYFIGLLSEHLIYDANKKQPWIWVKIPGHERNEALDCRNYAMAAFKALPKNLDEIDKRLKAAAAKLAGKRVATPQDTAPAPVPRTRTRRHGAGKKYYDDW</sequence>
<keyword evidence="1" id="KW-0479">Metal-binding</keyword>
<comment type="domain">
    <text evidence="1">The N-terminus is involved in the formation of the heterotrimer with the small subunit. The N-terminus part contains the translocase activity involved in DNA packaging. At the N-terminus, there is a high affinity ATPase center that is probably needed for the packaging activity. The Walker A motif of the ATPase center is responsible for interacting with the ATP phosphate and the Q motif governs force generation and the interaction with DNA. The C-terminus contains the site specific endonuclease (cos-cleavage) and strand separation activities required for genome maturation. A second ATPase catalytic site regulates the genome maturation. The C-terminus very end is involved in binding to the procapsid. Contains a basic leucine zipper (bZIP) that may be involved in the formation of the terminase.</text>
</comment>
<dbReference type="GO" id="GO:0019073">
    <property type="term" value="P:viral DNA genome packaging"/>
    <property type="evidence" value="ECO:0007669"/>
    <property type="project" value="UniProtKB-UniRule"/>
</dbReference>
<feature type="domain" description="Terminase large subunit GpA endonuclease" evidence="4">
    <location>
        <begin position="323"/>
        <end position="615"/>
    </location>
</feature>
<feature type="short sequence motif" description="Walker B motif" evidence="1">
    <location>
        <begin position="189"/>
        <end position="194"/>
    </location>
</feature>
<dbReference type="Pfam" id="PF20454">
    <property type="entry name" value="GpA_nuclease"/>
    <property type="match status" value="1"/>
</dbReference>
<comment type="cofactor">
    <cofactor evidence="1">
        <name>Mg(2+)</name>
        <dbReference type="ChEBI" id="CHEBI:18420"/>
    </cofactor>
</comment>
<dbReference type="PANTHER" id="PTHR34413:SF2">
    <property type="entry name" value="PROPHAGE TAIL FIBER ASSEMBLY PROTEIN HOMOLOG TFAE-RELATED"/>
    <property type="match status" value="1"/>
</dbReference>
<keyword evidence="1" id="KW-0067">ATP-binding</keyword>
<organism evidence="5">
    <name type="scientific">Caudovirales sp. ctNZz8</name>
    <dbReference type="NCBI Taxonomy" id="2826772"/>
    <lineage>
        <taxon>Viruses</taxon>
        <taxon>Duplodnaviria</taxon>
        <taxon>Heunggongvirae</taxon>
        <taxon>Uroviricota</taxon>
        <taxon>Caudoviricetes</taxon>
    </lineage>
</organism>
<dbReference type="EC" id="3.6.4.-" evidence="1"/>
<protein>
    <recommendedName>
        <fullName evidence="1">Terminase, large subunit</fullName>
    </recommendedName>
    <alternativeName>
        <fullName evidence="1">DNA-packaging protein</fullName>
    </alternativeName>
    <alternativeName>
        <fullName evidence="1">Large terminase protein</fullName>
    </alternativeName>
    <domain>
        <recommendedName>
            <fullName evidence="1">Endonuclease</fullName>
            <ecNumber evidence="1">3.1.21.4</ecNumber>
        </recommendedName>
    </domain>
    <domain>
        <recommendedName>
            <fullName evidence="1">ATPase</fullName>
            <ecNumber evidence="1">3.6.4.-</ecNumber>
        </recommendedName>
    </domain>
</protein>
<dbReference type="EC" id="3.1.21.4" evidence="1"/>
<dbReference type="InterPro" id="IPR008866">
    <property type="entry name" value="Phage_lambda_GpA-like"/>
</dbReference>
<evidence type="ECO:0000259" key="4">
    <source>
        <dbReference type="Pfam" id="PF20454"/>
    </source>
</evidence>
<feature type="domain" description="Phage terminase large subunit GpA ATPase" evidence="3">
    <location>
        <begin position="59"/>
        <end position="306"/>
    </location>
</feature>
<comment type="caution">
    <text evidence="1">Lacks conserved residue(s) required for the propagation of feature annotation.</text>
</comment>
<keyword evidence="1" id="KW-0540">Nuclease</keyword>
<feature type="active site" description="For ATPase activity" evidence="1">
    <location>
        <position position="194"/>
    </location>
</feature>
<feature type="binding site" evidence="1">
    <location>
        <position position="411"/>
    </location>
    <ligand>
        <name>Mg(2+)</name>
        <dbReference type="ChEBI" id="CHEBI:18420"/>
        <note>catalytic; for nuclease activity</note>
    </ligand>
</feature>
<keyword evidence="1" id="KW-0231">Viral genome packaging</keyword>
<name>A0A8S5QZ27_9CAUD</name>
<proteinExistence type="inferred from homology"/>
<keyword evidence="1" id="KW-0547">Nucleotide-binding</keyword>
<dbReference type="InterPro" id="IPR046454">
    <property type="entry name" value="GpA_endonuclease"/>
</dbReference>
<accession>A0A8S5QZ27</accession>
<dbReference type="GO" id="GO:0030430">
    <property type="term" value="C:host cell cytoplasm"/>
    <property type="evidence" value="ECO:0007669"/>
    <property type="project" value="UniProtKB-SubCell"/>
</dbReference>
<dbReference type="GO" id="GO:0098009">
    <property type="term" value="C:viral terminase, large subunit"/>
    <property type="evidence" value="ECO:0007669"/>
    <property type="project" value="UniProtKB-UniRule"/>
</dbReference>
<keyword evidence="1" id="KW-1035">Host cytoplasm</keyword>
<evidence type="ECO:0000259" key="3">
    <source>
        <dbReference type="Pfam" id="PF05876"/>
    </source>
</evidence>
<dbReference type="GO" id="GO:0009036">
    <property type="term" value="F:type II site-specific deoxyribonuclease activity"/>
    <property type="evidence" value="ECO:0007669"/>
    <property type="project" value="UniProtKB-UniRule"/>
</dbReference>
<keyword evidence="1" id="KW-0255">Endonuclease</keyword>
<comment type="subunit">
    <text evidence="1">Interacts (via N-terminus) with the terminase small subunit (via C-terminus); the active complex is probably heterooligomeric. Interacts (via C-terminus) with the portal protein; this interaction allows the packaging of viral DNA.</text>
</comment>
<keyword evidence="1" id="KW-0460">Magnesium</keyword>
<dbReference type="Pfam" id="PF05876">
    <property type="entry name" value="GpA_ATPase"/>
    <property type="match status" value="1"/>
</dbReference>
<dbReference type="EMBL" id="BK015770">
    <property type="protein sequence ID" value="DAE24162.1"/>
    <property type="molecule type" value="Genomic_DNA"/>
</dbReference>
<comment type="subcellular location">
    <subcellularLocation>
        <location evidence="1">Host cytoplasm</location>
    </subcellularLocation>
    <text evidence="1">The terminase lies at a unique vertex of the procapsid during viral DNA packaging.</text>
</comment>
<evidence type="ECO:0000256" key="1">
    <source>
        <dbReference type="HAMAP-Rule" id="MF_04144"/>
    </source>
</evidence>
<dbReference type="InterPro" id="IPR051220">
    <property type="entry name" value="TFA_Chaperone"/>
</dbReference>
<feature type="region of interest" description="Disordered" evidence="2">
    <location>
        <begin position="637"/>
        <end position="667"/>
    </location>
</feature>
<dbReference type="GO" id="GO:0005524">
    <property type="term" value="F:ATP binding"/>
    <property type="evidence" value="ECO:0007669"/>
    <property type="project" value="UniProtKB-UniRule"/>
</dbReference>
<dbReference type="HAMAP" id="MF_04144">
    <property type="entry name" value="TERL_LAMBDA"/>
    <property type="match status" value="1"/>
</dbReference>
<dbReference type="InterPro" id="IPR027417">
    <property type="entry name" value="P-loop_NTPase"/>
</dbReference>
<evidence type="ECO:0000256" key="2">
    <source>
        <dbReference type="SAM" id="MobiDB-lite"/>
    </source>
</evidence>
<dbReference type="GO" id="GO:0046872">
    <property type="term" value="F:metal ion binding"/>
    <property type="evidence" value="ECO:0007669"/>
    <property type="project" value="UniProtKB-UniRule"/>
</dbReference>
<dbReference type="Gene3D" id="3.40.50.300">
    <property type="entry name" value="P-loop containing nucleotide triphosphate hydrolases"/>
    <property type="match status" value="1"/>
</dbReference>
<evidence type="ECO:0000313" key="5">
    <source>
        <dbReference type="EMBL" id="DAE24162.1"/>
    </source>
</evidence>
<comment type="catalytic activity">
    <reaction evidence="1">
        <text>Endonucleolytic cleavage of DNA to give specific double-stranded fragments with terminal 5'-phosphates.</text>
        <dbReference type="EC" id="3.1.21.4"/>
    </reaction>
</comment>
<dbReference type="GO" id="GO:0016887">
    <property type="term" value="F:ATP hydrolysis activity"/>
    <property type="evidence" value="ECO:0007669"/>
    <property type="project" value="UniProtKB-UniRule"/>
</dbReference>
<reference evidence="5" key="1">
    <citation type="journal article" date="2021" name="Proc. Natl. Acad. Sci. U.S.A.">
        <title>A Catalog of Tens of Thousands of Viruses from Human Metagenomes Reveals Hidden Associations with Chronic Diseases.</title>
        <authorList>
            <person name="Tisza M.J."/>
            <person name="Buck C.B."/>
        </authorList>
    </citation>
    <scope>NUCLEOTIDE SEQUENCE</scope>
    <source>
        <strain evidence="5">CtNZz8</strain>
    </source>
</reference>
<dbReference type="PANTHER" id="PTHR34413">
    <property type="entry name" value="PROPHAGE TAIL FIBER ASSEMBLY PROTEIN HOMOLOG TFAE-RELATED-RELATED"/>
    <property type="match status" value="1"/>
</dbReference>
<comment type="function">
    <text evidence="1">The terminase large subunit acts as an ATP driven molecular motor necessary for viral DNA translocation into empty capsids and as an endonuclease that cuts the viral genome from the concetamer to initiate and to end the packaging reaction. The terminase lies at a unique vertex of the procapsid and is composed of two subunits, a small terminase subunit involved in viral DNA recognition, and a large terminase subunit possessing endonucleolytic and ATPase activities (DNA maturation and packaging). The endonuclease activity cleaves the viral DNA generating 5'overhangs. The strand separation activity separates the cohesive ends generating the single-stranded 'sticky' ends of the mature genome. The DNA-terminase complex binds to the portal of the procapsid thereby activating the translocase activity of the terminase. The terminase packages the viral DNA into the procapsid until the next concatemer reaches the complex. The downstream site is then cut generating the mature right end of the genome, the heterotrimer undocks from the DNA-filled head and remains bound to the left end of concatemer's next genome.</text>
</comment>
<keyword evidence="1" id="KW-0378">Hydrolase</keyword>
<feature type="short sequence motif" description="Walker A motif" evidence="1">
    <location>
        <begin position="92"/>
        <end position="99"/>
    </location>
</feature>